<name>A0ABV9LVQ4_9ALTE</name>
<evidence type="ECO:0000256" key="2">
    <source>
        <dbReference type="ARBA" id="ARBA00022692"/>
    </source>
</evidence>
<keyword evidence="6 8" id="KW-0472">Membrane</keyword>
<evidence type="ECO:0000256" key="7">
    <source>
        <dbReference type="PROSITE-ProRule" id="PRU00703"/>
    </source>
</evidence>
<proteinExistence type="predicted"/>
<comment type="subcellular location">
    <subcellularLocation>
        <location evidence="1">Membrane</location>
        <topology evidence="1">Multi-pass membrane protein</topology>
    </subcellularLocation>
</comment>
<evidence type="ECO:0000259" key="10">
    <source>
        <dbReference type="PROSITE" id="PS51371"/>
    </source>
</evidence>
<dbReference type="InterPro" id="IPR002550">
    <property type="entry name" value="CNNM"/>
</dbReference>
<evidence type="ECO:0000256" key="6">
    <source>
        <dbReference type="ARBA" id="ARBA00023136"/>
    </source>
</evidence>
<keyword evidence="5 7" id="KW-0129">CBS domain</keyword>
<keyword evidence="2 8" id="KW-0812">Transmembrane</keyword>
<keyword evidence="4 8" id="KW-1133">Transmembrane helix</keyword>
<dbReference type="InterPro" id="IPR000644">
    <property type="entry name" value="CBS_dom"/>
</dbReference>
<reference evidence="13" key="1">
    <citation type="journal article" date="2019" name="Int. J. Syst. Evol. Microbiol.">
        <title>The Global Catalogue of Microorganisms (GCM) 10K type strain sequencing project: providing services to taxonomists for standard genome sequencing and annotation.</title>
        <authorList>
            <consortium name="The Broad Institute Genomics Platform"/>
            <consortium name="The Broad Institute Genome Sequencing Center for Infectious Disease"/>
            <person name="Wu L."/>
            <person name="Ma J."/>
        </authorList>
    </citation>
    <scope>NUCLEOTIDE SEQUENCE [LARGE SCALE GENOMIC DNA]</scope>
    <source>
        <strain evidence="13">KACC 12507</strain>
    </source>
</reference>
<dbReference type="InterPro" id="IPR044751">
    <property type="entry name" value="Ion_transp-like_CBS"/>
</dbReference>
<evidence type="ECO:0000259" key="11">
    <source>
        <dbReference type="PROSITE" id="PS51846"/>
    </source>
</evidence>
<dbReference type="PROSITE" id="PS51371">
    <property type="entry name" value="CBS"/>
    <property type="match status" value="2"/>
</dbReference>
<comment type="caution">
    <text evidence="12">The sequence shown here is derived from an EMBL/GenBank/DDBJ whole genome shotgun (WGS) entry which is preliminary data.</text>
</comment>
<evidence type="ECO:0000256" key="3">
    <source>
        <dbReference type="ARBA" id="ARBA00022737"/>
    </source>
</evidence>
<dbReference type="RefSeq" id="WP_382408141.1">
    <property type="nucleotide sequence ID" value="NZ_JBHSGU010000002.1"/>
</dbReference>
<evidence type="ECO:0000256" key="1">
    <source>
        <dbReference type="ARBA" id="ARBA00004141"/>
    </source>
</evidence>
<dbReference type="PROSITE" id="PS51846">
    <property type="entry name" value="CNNM"/>
    <property type="match status" value="1"/>
</dbReference>
<accession>A0ABV9LVQ4</accession>
<dbReference type="PANTHER" id="PTHR22777:SF4">
    <property type="entry name" value="UPF0053 PROTEIN SLL1254"/>
    <property type="match status" value="1"/>
</dbReference>
<dbReference type="SUPFAM" id="SSF54631">
    <property type="entry name" value="CBS-domain pair"/>
    <property type="match status" value="1"/>
</dbReference>
<evidence type="ECO:0000256" key="5">
    <source>
        <dbReference type="ARBA" id="ARBA00023122"/>
    </source>
</evidence>
<gene>
    <name evidence="12" type="ORF">ACFO4O_10555</name>
</gene>
<dbReference type="CDD" id="cd04590">
    <property type="entry name" value="CBS_pair_CorC_HlyC_assoc"/>
    <property type="match status" value="1"/>
</dbReference>
<dbReference type="Pfam" id="PF01595">
    <property type="entry name" value="CNNM"/>
    <property type="match status" value="1"/>
</dbReference>
<feature type="transmembrane region" description="Helical" evidence="9">
    <location>
        <begin position="87"/>
        <end position="107"/>
    </location>
</feature>
<dbReference type="Proteomes" id="UP001595897">
    <property type="component" value="Unassembled WGS sequence"/>
</dbReference>
<evidence type="ECO:0000313" key="12">
    <source>
        <dbReference type="EMBL" id="MFC4700601.1"/>
    </source>
</evidence>
<dbReference type="InterPro" id="IPR046342">
    <property type="entry name" value="CBS_dom_sf"/>
</dbReference>
<evidence type="ECO:0000313" key="13">
    <source>
        <dbReference type="Proteomes" id="UP001595897"/>
    </source>
</evidence>
<dbReference type="SMART" id="SM00116">
    <property type="entry name" value="CBS"/>
    <property type="match status" value="2"/>
</dbReference>
<evidence type="ECO:0000256" key="4">
    <source>
        <dbReference type="ARBA" id="ARBA00022989"/>
    </source>
</evidence>
<keyword evidence="3" id="KW-0677">Repeat</keyword>
<keyword evidence="13" id="KW-1185">Reference proteome</keyword>
<feature type="transmembrane region" description="Helical" evidence="9">
    <location>
        <begin position="119"/>
        <end position="138"/>
    </location>
</feature>
<protein>
    <submittedName>
        <fullName evidence="12">CNNM domain-containing protein</fullName>
    </submittedName>
</protein>
<feature type="domain" description="CNNM transmembrane" evidence="11">
    <location>
        <begin position="1"/>
        <end position="179"/>
    </location>
</feature>
<organism evidence="12 13">
    <name type="scientific">Glaciecola siphonariae</name>
    <dbReference type="NCBI Taxonomy" id="521012"/>
    <lineage>
        <taxon>Bacteria</taxon>
        <taxon>Pseudomonadati</taxon>
        <taxon>Pseudomonadota</taxon>
        <taxon>Gammaproteobacteria</taxon>
        <taxon>Alteromonadales</taxon>
        <taxon>Alteromonadaceae</taxon>
        <taxon>Glaciecola</taxon>
    </lineage>
</organism>
<dbReference type="EMBL" id="JBHSGU010000002">
    <property type="protein sequence ID" value="MFC4700601.1"/>
    <property type="molecule type" value="Genomic_DNA"/>
</dbReference>
<dbReference type="PANTHER" id="PTHR22777">
    <property type="entry name" value="HEMOLYSIN-RELATED"/>
    <property type="match status" value="1"/>
</dbReference>
<feature type="domain" description="CBS" evidence="10">
    <location>
        <begin position="264"/>
        <end position="325"/>
    </location>
</feature>
<dbReference type="Pfam" id="PF00571">
    <property type="entry name" value="CBS"/>
    <property type="match status" value="1"/>
</dbReference>
<dbReference type="Gene3D" id="3.10.580.10">
    <property type="entry name" value="CBS-domain"/>
    <property type="match status" value="1"/>
</dbReference>
<evidence type="ECO:0000256" key="9">
    <source>
        <dbReference type="SAM" id="Phobius"/>
    </source>
</evidence>
<feature type="domain" description="CBS" evidence="10">
    <location>
        <begin position="198"/>
        <end position="259"/>
    </location>
</feature>
<evidence type="ECO:0000256" key="8">
    <source>
        <dbReference type="PROSITE-ProRule" id="PRU01193"/>
    </source>
</evidence>
<sequence length="352" mass="38613">MVLLFIYVFIALGFSFLCSIAEAVILSVSQAYISLLEKDGKASGKLLASLTADINKPLSAILTLNTIAHTMGAAGAGAQAAKVFGDAYLGIISAVLTLLILVFSEIIPKTLGATFWRHLAPATAYFLKYLILALYPFVKMSQKLTSGFTEESPLKGLSRSELLAMAELSGKEGQLAQQESNFLQNLLSLHELRIKDAMTHRTVVFSLSDQVTVAEFVEHHQNNPFSRIPIYENSESEHISGYVLRTDILIAAANGNLDAKLADFVSSMVTLLGDMPLAATFDHFLNSRVHMLLVVDEYGGLEGILTLEDLLESLLGVEIVDEHDTTVSMKKLAKVMWKRREKRLMSQKSKSD</sequence>